<gene>
    <name evidence="1" type="ORF">NP7_12015</name>
</gene>
<reference evidence="2" key="1">
    <citation type="submission" date="2017-10" db="EMBL/GenBank/DDBJ databases">
        <title>Complete genome sequence of Moraxella osloensis NP7 isolated from human skin.</title>
        <authorList>
            <person name="Lee K."/>
            <person name="Lim J.Y."/>
            <person name="Hwang I."/>
        </authorList>
    </citation>
    <scope>NUCLEOTIDE SEQUENCE [LARGE SCALE GENOMIC DNA]</scope>
    <source>
        <strain evidence="2">NP7</strain>
        <plasmid evidence="2">pnp7-5</plasmid>
    </source>
</reference>
<evidence type="ECO:0000313" key="2">
    <source>
        <dbReference type="Proteomes" id="UP000229340"/>
    </source>
</evidence>
<dbReference type="EMBL" id="CP024448">
    <property type="protein sequence ID" value="ATR80068.1"/>
    <property type="molecule type" value="Genomic_DNA"/>
</dbReference>
<accession>A0A2D2LYI6</accession>
<protein>
    <submittedName>
        <fullName evidence="1">Uncharacterized protein</fullName>
    </submittedName>
</protein>
<proteinExistence type="predicted"/>
<keyword evidence="1" id="KW-0614">Plasmid</keyword>
<geneLocation type="plasmid" evidence="2">
    <name>pnp7-5</name>
</geneLocation>
<name>A0A2D2LYI6_FAUOS</name>
<dbReference type="AlphaFoldDB" id="A0A2D2LYI6"/>
<evidence type="ECO:0000313" key="1">
    <source>
        <dbReference type="EMBL" id="ATR80068.1"/>
    </source>
</evidence>
<dbReference type="Proteomes" id="UP000229340">
    <property type="component" value="Plasmid pNP7-5"/>
</dbReference>
<dbReference type="RefSeq" id="WP_100271355.1">
    <property type="nucleotide sequence ID" value="NZ_CP024448.1"/>
</dbReference>
<sequence length="94" mass="11009">MINQPTIEQLIDEITLQKQTKMRIDSLSRALIQNLYIPYCGDLYFHLKLTKACDNHTAIKRWVNEKFTEIDTGDFDSNYRTLKQQLLAIDPAYA</sequence>
<organism evidence="1 2">
    <name type="scientific">Faucicola osloensis</name>
    <name type="common">Moraxella osloensis</name>
    <dbReference type="NCBI Taxonomy" id="34062"/>
    <lineage>
        <taxon>Bacteria</taxon>
        <taxon>Pseudomonadati</taxon>
        <taxon>Pseudomonadota</taxon>
        <taxon>Gammaproteobacteria</taxon>
        <taxon>Moraxellales</taxon>
        <taxon>Moraxellaceae</taxon>
        <taxon>Faucicola</taxon>
    </lineage>
</organism>